<comment type="caution">
    <text evidence="2">The sequence shown here is derived from an EMBL/GenBank/DDBJ whole genome shotgun (WGS) entry which is preliminary data.</text>
</comment>
<protein>
    <submittedName>
        <fullName evidence="2">Glycosyltransferase</fullName>
    </submittedName>
</protein>
<keyword evidence="2" id="KW-0808">Transferase</keyword>
<organism evidence="2 3">
    <name type="scientific">Sapientia aquatica</name>
    <dbReference type="NCBI Taxonomy" id="1549640"/>
    <lineage>
        <taxon>Bacteria</taxon>
        <taxon>Pseudomonadati</taxon>
        <taxon>Pseudomonadota</taxon>
        <taxon>Betaproteobacteria</taxon>
        <taxon>Burkholderiales</taxon>
        <taxon>Oxalobacteraceae</taxon>
        <taxon>Sapientia</taxon>
    </lineage>
</organism>
<reference evidence="2 3" key="1">
    <citation type="submission" date="2019-03" db="EMBL/GenBank/DDBJ databases">
        <title>Sapientia aquatica gen. nov., sp. nov., isolated from a crater lake.</title>
        <authorList>
            <person name="Felfoldi T."/>
            <person name="Szabo A."/>
            <person name="Toth E."/>
            <person name="Schumann P."/>
            <person name="Keki Z."/>
            <person name="Marialigeti K."/>
            <person name="Mathe I."/>
        </authorList>
    </citation>
    <scope>NUCLEOTIDE SEQUENCE [LARGE SCALE GENOMIC DNA]</scope>
    <source>
        <strain evidence="2 3">SA-152</strain>
    </source>
</reference>
<dbReference type="Gene3D" id="3.90.550.10">
    <property type="entry name" value="Spore Coat Polysaccharide Biosynthesis Protein SpsA, Chain A"/>
    <property type="match status" value="1"/>
</dbReference>
<dbReference type="Pfam" id="PF00535">
    <property type="entry name" value="Glycos_transf_2"/>
    <property type="match status" value="1"/>
</dbReference>
<dbReference type="PANTHER" id="PTHR43685">
    <property type="entry name" value="GLYCOSYLTRANSFERASE"/>
    <property type="match status" value="1"/>
</dbReference>
<dbReference type="Proteomes" id="UP000294829">
    <property type="component" value="Unassembled WGS sequence"/>
</dbReference>
<evidence type="ECO:0000313" key="2">
    <source>
        <dbReference type="EMBL" id="TDK67554.1"/>
    </source>
</evidence>
<dbReference type="PANTHER" id="PTHR43685:SF2">
    <property type="entry name" value="GLYCOSYLTRANSFERASE 2-LIKE DOMAIN-CONTAINING PROTEIN"/>
    <property type="match status" value="1"/>
</dbReference>
<accession>A0A4R5W443</accession>
<dbReference type="OrthoDB" id="9781367at2"/>
<evidence type="ECO:0000313" key="3">
    <source>
        <dbReference type="Proteomes" id="UP000294829"/>
    </source>
</evidence>
<dbReference type="InterPro" id="IPR029044">
    <property type="entry name" value="Nucleotide-diphossugar_trans"/>
</dbReference>
<dbReference type="RefSeq" id="WP_133326918.1">
    <property type="nucleotide sequence ID" value="NZ_SMYL01000002.1"/>
</dbReference>
<dbReference type="GO" id="GO:0016740">
    <property type="term" value="F:transferase activity"/>
    <property type="evidence" value="ECO:0007669"/>
    <property type="project" value="UniProtKB-KW"/>
</dbReference>
<keyword evidence="3" id="KW-1185">Reference proteome</keyword>
<sequence>MNTTTVFNICYVLPIFEDVARSIHASLLELGFQSHLSQSTIIVEATNILFGAHLIQDQRNIPPNSIIFNLEQLDSNSRYCDEKYFNCLKTHTVWDYSQKNIDYLKSNRINPDAVLIHIGYSPALTRIAKPEIQDIDVLFYGALNERRQKVLDGLKAAGLNVVNLLGVFGPELDHYIGRSKTILNLHFHETKIFEIVRVSYLLNNHKVVISEVDYETDIDPFIRSVIIGVEYDKLIETTVRYVKDEKLRKVAEESSRNAFSQRTQTELLKAVFESLDKKIQAPLFSVVIATHNRPVLLRRALQSIHDQSYPHIQTIVISDEHNSATYEAATQQLRAGGVFIERSGVAGPSESRNIGMAQIRGDYFLFLDDDDSFSPDFFQKLTEQLQNLARNFSPANVYYTNFETVNEAVVGNQITLLQTDARDIAEQDADRVYVKNFIPNNCLIYPKRLAQEIRFDSTIAYEDWDFILSACKKIPLRHLAINGPRIHKNNSADVAPRGKSNDPSLLECYLAIYTKHPSPNEHLTTLRKELFSSIGLNLDDLLVKAAD</sequence>
<gene>
    <name evidence="2" type="ORF">E2I14_07345</name>
</gene>
<name>A0A4R5W443_9BURK</name>
<dbReference type="InterPro" id="IPR050834">
    <property type="entry name" value="Glycosyltransf_2"/>
</dbReference>
<dbReference type="CDD" id="cd00761">
    <property type="entry name" value="Glyco_tranf_GTA_type"/>
    <property type="match status" value="1"/>
</dbReference>
<dbReference type="SUPFAM" id="SSF53448">
    <property type="entry name" value="Nucleotide-diphospho-sugar transferases"/>
    <property type="match status" value="1"/>
</dbReference>
<dbReference type="EMBL" id="SMYL01000002">
    <property type="protein sequence ID" value="TDK67554.1"/>
    <property type="molecule type" value="Genomic_DNA"/>
</dbReference>
<dbReference type="InterPro" id="IPR001173">
    <property type="entry name" value="Glyco_trans_2-like"/>
</dbReference>
<dbReference type="AlphaFoldDB" id="A0A4R5W443"/>
<proteinExistence type="predicted"/>
<feature type="domain" description="Glycosyltransferase 2-like" evidence="1">
    <location>
        <begin position="285"/>
        <end position="406"/>
    </location>
</feature>
<evidence type="ECO:0000259" key="1">
    <source>
        <dbReference type="Pfam" id="PF00535"/>
    </source>
</evidence>